<feature type="transmembrane region" description="Helical" evidence="1">
    <location>
        <begin position="47"/>
        <end position="69"/>
    </location>
</feature>
<dbReference type="Proteomes" id="UP000182110">
    <property type="component" value="Unassembled WGS sequence"/>
</dbReference>
<keyword evidence="7" id="KW-1185">Reference proteome</keyword>
<evidence type="ECO:0000313" key="4">
    <source>
        <dbReference type="EMBL" id="MDP1416811.1"/>
    </source>
</evidence>
<dbReference type="EMBL" id="FTMX01000003">
    <property type="protein sequence ID" value="SIR33964.1"/>
    <property type="molecule type" value="Genomic_DNA"/>
</dbReference>
<reference evidence="5 8" key="3">
    <citation type="submission" date="2017-01" db="EMBL/GenBank/DDBJ databases">
        <authorList>
            <person name="Varghese N."/>
            <person name="Submissions S."/>
        </authorList>
    </citation>
    <scope>NUCLEOTIDE SEQUENCE [LARGE SCALE GENOMIC DNA]</scope>
    <source>
        <strain evidence="5 8">RUG2-6</strain>
    </source>
</reference>
<dbReference type="AlphaFoldDB" id="A0A098F7A6"/>
<keyword evidence="1" id="KW-0812">Transmembrane</keyword>
<keyword evidence="1" id="KW-0472">Membrane</keyword>
<evidence type="ECO:0000313" key="9">
    <source>
        <dbReference type="Proteomes" id="UP000317770"/>
    </source>
</evidence>
<evidence type="ECO:0000313" key="6">
    <source>
        <dbReference type="EMBL" id="TVX82010.1"/>
    </source>
</evidence>
<gene>
    <name evidence="3" type="ORF">BN1180_00247</name>
    <name evidence="6" type="ORF">FQP34_08790</name>
    <name evidence="4" type="ORF">Q8G35_00125</name>
    <name evidence="5" type="ORF">SAMN05878482_103368</name>
    <name evidence="2" type="ORF">SRABI133_03596</name>
</gene>
<organism evidence="6 9">
    <name type="scientific">Peribacillus simplex</name>
    <dbReference type="NCBI Taxonomy" id="1478"/>
    <lineage>
        <taxon>Bacteria</taxon>
        <taxon>Bacillati</taxon>
        <taxon>Bacillota</taxon>
        <taxon>Bacilli</taxon>
        <taxon>Bacillales</taxon>
        <taxon>Bacillaceae</taxon>
        <taxon>Peribacillus</taxon>
    </lineage>
</organism>
<dbReference type="Pfam" id="PF06612">
    <property type="entry name" value="DUF1146"/>
    <property type="match status" value="1"/>
</dbReference>
<dbReference type="EMBL" id="CAKKMG010000060">
    <property type="protein sequence ID" value="CAH0268556.1"/>
    <property type="molecule type" value="Genomic_DNA"/>
</dbReference>
<evidence type="ECO:0000313" key="8">
    <source>
        <dbReference type="Proteomes" id="UP000185829"/>
    </source>
</evidence>
<evidence type="ECO:0000313" key="5">
    <source>
        <dbReference type="EMBL" id="SIR33964.1"/>
    </source>
</evidence>
<reference evidence="3 7" key="1">
    <citation type="journal article" date="2014" name="Genome Announc.">
        <title>Genome Sequence of Bacillus simplex Strain P558, Isolated from a Human Fecal Sample.</title>
        <authorList>
            <person name="Croce O."/>
            <person name="Hugon P."/>
            <person name="Lagier J.C."/>
            <person name="Bibi F."/>
            <person name="Robert C."/>
            <person name="Azhar E.I."/>
            <person name="Raoult D."/>
            <person name="Fournier P.E."/>
        </authorList>
    </citation>
    <scope>NUCLEOTIDE SEQUENCE [LARGE SCALE GENOMIC DNA]</scope>
    <source>
        <strain evidence="3 7">P558</strain>
    </source>
</reference>
<evidence type="ECO:0000256" key="1">
    <source>
        <dbReference type="SAM" id="Phobius"/>
    </source>
</evidence>
<sequence>MFSAMGQQALTGIIAHLFFIAVTWWALQALHFDKMLRSNSVIKARVLYILLTVAIGSVVSNFFLDYLGFANQLPYMFSND</sequence>
<reference evidence="4" key="6">
    <citation type="submission" date="2023-07" db="EMBL/GenBank/DDBJ databases">
        <title>Murine gut Bacillus species.</title>
        <authorList>
            <person name="Gutman E."/>
            <person name="Hashuel R."/>
            <person name="Litvak Y."/>
        </authorList>
    </citation>
    <scope>NUCLEOTIDE SEQUENCE</scope>
    <source>
        <strain evidence="4">RU283</strain>
    </source>
</reference>
<feature type="transmembrane region" description="Helical" evidence="1">
    <location>
        <begin position="6"/>
        <end position="27"/>
    </location>
</feature>
<reference evidence="2" key="5">
    <citation type="submission" date="2021-11" db="EMBL/GenBank/DDBJ databases">
        <authorList>
            <person name="Bulgarelli D."/>
        </authorList>
    </citation>
    <scope>NUCLEOTIDE SEQUENCE</scope>
    <source>
        <strain evidence="2">Bi133</strain>
    </source>
</reference>
<comment type="caution">
    <text evidence="6">The sequence shown here is derived from an EMBL/GenBank/DDBJ whole genome shotgun (WGS) entry which is preliminary data.</text>
</comment>
<dbReference type="Proteomes" id="UP001178277">
    <property type="component" value="Unassembled WGS sequence"/>
</dbReference>
<proteinExistence type="predicted"/>
<evidence type="ECO:0000313" key="2">
    <source>
        <dbReference type="EMBL" id="CAH0268556.1"/>
    </source>
</evidence>
<dbReference type="EMBL" id="VNKI01000003">
    <property type="protein sequence ID" value="TVX82010.1"/>
    <property type="molecule type" value="Genomic_DNA"/>
</dbReference>
<protein>
    <submittedName>
        <fullName evidence="5">Conserved hypothetical integral membrane protein</fullName>
    </submittedName>
    <submittedName>
        <fullName evidence="6">DUF1146 domain-containing protein</fullName>
    </submittedName>
    <submittedName>
        <fullName evidence="4">DUF1146 family protein</fullName>
    </submittedName>
</protein>
<dbReference type="GeneID" id="56473698"/>
<dbReference type="EMBL" id="JAUUTP010000001">
    <property type="protein sequence ID" value="MDP1416811.1"/>
    <property type="molecule type" value="Genomic_DNA"/>
</dbReference>
<name>A0A098F7A6_9BACI</name>
<reference evidence="6 9" key="4">
    <citation type="submission" date="2019-07" db="EMBL/GenBank/DDBJ databases">
        <title>Genome assembly of Bacillus simplex strain GGC-P6A.</title>
        <authorList>
            <person name="Jennings M.E."/>
            <person name="Barton H.A."/>
        </authorList>
    </citation>
    <scope>NUCLEOTIDE SEQUENCE [LARGE SCALE GENOMIC DNA]</scope>
    <source>
        <strain evidence="6 9">GGC-P6A</strain>
    </source>
</reference>
<dbReference type="RefSeq" id="WP_034315776.1">
    <property type="nucleotide sequence ID" value="NZ_CABIYS010000004.1"/>
</dbReference>
<dbReference type="EMBL" id="CCXW01000001">
    <property type="protein sequence ID" value="CEG30150.1"/>
    <property type="molecule type" value="Genomic_DNA"/>
</dbReference>
<reference evidence="3" key="2">
    <citation type="submission" date="2014-10" db="EMBL/GenBank/DDBJ databases">
        <authorList>
            <person name="Urmite Genomes"/>
        </authorList>
    </citation>
    <scope>NUCLEOTIDE SEQUENCE</scope>
    <source>
        <strain evidence="3">P558</strain>
    </source>
</reference>
<dbReference type="Proteomes" id="UP000789326">
    <property type="component" value="Unassembled WGS sequence"/>
</dbReference>
<dbReference type="STRING" id="1478.UP17_24080"/>
<keyword evidence="1" id="KW-1133">Transmembrane helix</keyword>
<dbReference type="Proteomes" id="UP000185829">
    <property type="component" value="Unassembled WGS sequence"/>
</dbReference>
<evidence type="ECO:0000313" key="3">
    <source>
        <dbReference type="EMBL" id="CEG30150.1"/>
    </source>
</evidence>
<accession>A0A098F7A6</accession>
<dbReference type="Proteomes" id="UP000317770">
    <property type="component" value="Unassembled WGS sequence"/>
</dbReference>
<dbReference type="eggNOG" id="COG4836">
    <property type="taxonomic scope" value="Bacteria"/>
</dbReference>
<evidence type="ECO:0000313" key="7">
    <source>
        <dbReference type="Proteomes" id="UP000182110"/>
    </source>
</evidence>
<dbReference type="NCBIfam" id="TIGR02327">
    <property type="entry name" value="int_mem_ywzB"/>
    <property type="match status" value="1"/>
</dbReference>
<dbReference type="InterPro" id="IPR009526">
    <property type="entry name" value="DUF1146"/>
</dbReference>